<evidence type="ECO:0000256" key="7">
    <source>
        <dbReference type="ARBA" id="ARBA00023136"/>
    </source>
</evidence>
<feature type="transmembrane region" description="Helical" evidence="10">
    <location>
        <begin position="229"/>
        <end position="251"/>
    </location>
</feature>
<dbReference type="AlphaFoldDB" id="A0A2Z4U983"/>
<dbReference type="EMBL" id="CP030280">
    <property type="protein sequence ID" value="AWY97601.1"/>
    <property type="molecule type" value="Genomic_DNA"/>
</dbReference>
<keyword evidence="8" id="KW-0143">Chaperone</keyword>
<evidence type="ECO:0000256" key="2">
    <source>
        <dbReference type="ARBA" id="ARBA00022448"/>
    </source>
</evidence>
<feature type="transmembrane region" description="Helical" evidence="10">
    <location>
        <begin position="6"/>
        <end position="26"/>
    </location>
</feature>
<feature type="transmembrane region" description="Helical" evidence="10">
    <location>
        <begin position="296"/>
        <end position="315"/>
    </location>
</feature>
<evidence type="ECO:0000259" key="12">
    <source>
        <dbReference type="Pfam" id="PF02096"/>
    </source>
</evidence>
<dbReference type="Proteomes" id="UP000250003">
    <property type="component" value="Chromosome"/>
</dbReference>
<keyword evidence="4 9" id="KW-0812">Transmembrane</keyword>
<keyword evidence="2" id="KW-0813">Transport</keyword>
<keyword evidence="14" id="KW-1185">Reference proteome</keyword>
<feature type="transmembrane region" description="Helical" evidence="10">
    <location>
        <begin position="33"/>
        <end position="52"/>
    </location>
</feature>
<proteinExistence type="inferred from homology"/>
<dbReference type="InterPro" id="IPR028055">
    <property type="entry name" value="YidC/Oxa/ALB_C"/>
</dbReference>
<dbReference type="InterPro" id="IPR001708">
    <property type="entry name" value="YidC/ALB3/OXA1/COX18"/>
</dbReference>
<dbReference type="GO" id="GO:0051205">
    <property type="term" value="P:protein insertion into membrane"/>
    <property type="evidence" value="ECO:0007669"/>
    <property type="project" value="TreeGrafter"/>
</dbReference>
<comment type="similarity">
    <text evidence="9">Belongs to the OXA1/ALB3/YidC family.</text>
</comment>
<organism evidence="13 14">
    <name type="scientific">Blautia argi</name>
    <dbReference type="NCBI Taxonomy" id="1912897"/>
    <lineage>
        <taxon>Bacteria</taxon>
        <taxon>Bacillati</taxon>
        <taxon>Bacillota</taxon>
        <taxon>Clostridia</taxon>
        <taxon>Lachnospirales</taxon>
        <taxon>Lachnospiraceae</taxon>
        <taxon>Blautia</taxon>
    </lineage>
</organism>
<comment type="subcellular location">
    <subcellularLocation>
        <location evidence="1">Cell membrane</location>
        <topology evidence="1">Multi-pass membrane protein</topology>
    </subcellularLocation>
    <subcellularLocation>
        <location evidence="9">Membrane</location>
        <topology evidence="9">Multi-pass membrane protein</topology>
    </subcellularLocation>
</comment>
<keyword evidence="6 10" id="KW-1133">Transmembrane helix</keyword>
<evidence type="ECO:0000256" key="9">
    <source>
        <dbReference type="RuleBase" id="RU003945"/>
    </source>
</evidence>
<dbReference type="GO" id="GO:0015031">
    <property type="term" value="P:protein transport"/>
    <property type="evidence" value="ECO:0007669"/>
    <property type="project" value="UniProtKB-KW"/>
</dbReference>
<dbReference type="InterPro" id="IPR000917">
    <property type="entry name" value="Sulfatase_N"/>
</dbReference>
<dbReference type="CDD" id="cd20070">
    <property type="entry name" value="5TM_YidC_Alb3"/>
    <property type="match status" value="1"/>
</dbReference>
<keyword evidence="7 10" id="KW-0472">Membrane</keyword>
<feature type="transmembrane region" description="Helical" evidence="10">
    <location>
        <begin position="186"/>
        <end position="209"/>
    </location>
</feature>
<feature type="domain" description="Sulfatase N-terminal" evidence="11">
    <location>
        <begin position="482"/>
        <end position="841"/>
    </location>
</feature>
<dbReference type="GO" id="GO:0005886">
    <property type="term" value="C:plasma membrane"/>
    <property type="evidence" value="ECO:0007669"/>
    <property type="project" value="UniProtKB-SubCell"/>
</dbReference>
<dbReference type="SUPFAM" id="SSF53649">
    <property type="entry name" value="Alkaline phosphatase-like"/>
    <property type="match status" value="2"/>
</dbReference>
<accession>A0A2Z4U983</accession>
<dbReference type="PANTHER" id="PTHR12428">
    <property type="entry name" value="OXA1"/>
    <property type="match status" value="1"/>
</dbReference>
<dbReference type="KEGG" id="blau:DQQ01_04925"/>
<evidence type="ECO:0000256" key="3">
    <source>
        <dbReference type="ARBA" id="ARBA00022475"/>
    </source>
</evidence>
<dbReference type="Gene3D" id="3.40.720.10">
    <property type="entry name" value="Alkaline Phosphatase, subunit A"/>
    <property type="match status" value="1"/>
</dbReference>
<dbReference type="Pfam" id="PF00884">
    <property type="entry name" value="Sulfatase"/>
    <property type="match status" value="1"/>
</dbReference>
<reference evidence="14" key="1">
    <citation type="submission" date="2018-06" db="EMBL/GenBank/DDBJ databases">
        <title>Description of Blautia argi sp. nov., a new anaerobic isolated from dog feces.</title>
        <authorList>
            <person name="Chang Y.-H."/>
            <person name="Paek J."/>
            <person name="Shin Y."/>
        </authorList>
    </citation>
    <scope>NUCLEOTIDE SEQUENCE [LARGE SCALE GENOMIC DNA]</scope>
    <source>
        <strain evidence="14">KCTC 15426</strain>
    </source>
</reference>
<evidence type="ECO:0000259" key="11">
    <source>
        <dbReference type="Pfam" id="PF00884"/>
    </source>
</evidence>
<dbReference type="InterPro" id="IPR017850">
    <property type="entry name" value="Alkaline_phosphatase_core_sf"/>
</dbReference>
<evidence type="ECO:0000313" key="13">
    <source>
        <dbReference type="EMBL" id="AWY97601.1"/>
    </source>
</evidence>
<protein>
    <submittedName>
        <fullName evidence="13">Uncharacterized protein</fullName>
    </submittedName>
</protein>
<dbReference type="OrthoDB" id="1835470at2"/>
<evidence type="ECO:0000313" key="14">
    <source>
        <dbReference type="Proteomes" id="UP000250003"/>
    </source>
</evidence>
<evidence type="ECO:0000256" key="8">
    <source>
        <dbReference type="ARBA" id="ARBA00023186"/>
    </source>
</evidence>
<feature type="domain" description="Membrane insertase YidC/Oxa/ALB C-terminal" evidence="12">
    <location>
        <begin position="34"/>
        <end position="221"/>
    </location>
</feature>
<evidence type="ECO:0000256" key="1">
    <source>
        <dbReference type="ARBA" id="ARBA00004651"/>
    </source>
</evidence>
<feature type="transmembrane region" description="Helical" evidence="10">
    <location>
        <begin position="433"/>
        <end position="453"/>
    </location>
</feature>
<dbReference type="RefSeq" id="WP_111918895.1">
    <property type="nucleotide sequence ID" value="NZ_CP030280.1"/>
</dbReference>
<dbReference type="GO" id="GO:0032977">
    <property type="term" value="F:membrane insertase activity"/>
    <property type="evidence" value="ECO:0007669"/>
    <property type="project" value="InterPro"/>
</dbReference>
<evidence type="ECO:0000256" key="10">
    <source>
        <dbReference type="SAM" id="Phobius"/>
    </source>
</evidence>
<evidence type="ECO:0000256" key="6">
    <source>
        <dbReference type="ARBA" id="ARBA00022989"/>
    </source>
</evidence>
<feature type="transmembrane region" description="Helical" evidence="10">
    <location>
        <begin position="370"/>
        <end position="389"/>
    </location>
</feature>
<dbReference type="InterPro" id="IPR047196">
    <property type="entry name" value="YidC_ALB_C"/>
</dbReference>
<sequence>MSLGEILNSLLLMPLQLMFEVIYMIANRVIDNPGMSIIVLSLVMNFLVLPLYKRADAMQEEERDMEMKLRDGVSHIKKTFKGDERMMMLQTYYRQNNYKPTYVLRGAVSLFLEIPFFIAAYRFLSELQLLNGVSFGPVSDLSKPDELLVLGEITINILPILMTAINLISCVIFTKGSSIKQKVQLYGMALFFLVFLYTSPSGLVFYWTLNNVFSLVKTIFYKIKNPAKILSVIVSISGLFLFVYGVFFYPVPTAKRLLFFVFCGVLLQLPIIYTCFKNKIQSKFYTDLGQANRKVFLAGGIFLSVLTGVLIPSAVMNASPQEFIDINYYYHPFWFIVSAFCLAIGIFVIWAGVFYWLAKPSVKVLFDRGIWILSGITVVNYMFFGKNLGILNSELKYEQGLDFSLRDQAWNALLMLGVIVLLWFVAQHWKKQVLNLLVIVTIAVSGMGVYNMVNINKEIGKVKEQIALNSKMPEFHLSQKGKNVVVIMLDRAMGAYIPYLFQEKPELKEAFSGFTYYPNAISFGGFTNVGTPALFGGYEYTPMEMNKRSDETLMTKQNEALKVMPVLFDENDFEVTVCDPTYANYQWIPDLSIYDEYPDIDAYITKGKFSDQTAKERKIQNNKRRFFCYSIVKSVPLCFQELLYDQGNYNQSNSGSETNGIYSGQTLTGTAIADGLYDSFMDSYHVLDNLSEMTKIDQAEKDTFMFMTNDTTHDPMLLQTPDYVPAEHVDNTEYDMENKDRFTVNGVTLKMENDMQITHYHANMAALLKLGEWFDSLRENGVYDNTRIILVSDHGQPLAHADEFMLEDGNDRSFFNPLLMVKDFNSKEFTTSEVFMTNADVPTLAMKELIENPTNPFTGKKMDSTEKTAHEQYILLSYDWDTNVNNGKTFLPGRWYSVKEDMRDNKNWKLIKEEGVLKSE</sequence>
<evidence type="ECO:0000256" key="5">
    <source>
        <dbReference type="ARBA" id="ARBA00022927"/>
    </source>
</evidence>
<feature type="transmembrane region" description="Helical" evidence="10">
    <location>
        <begin position="335"/>
        <end position="358"/>
    </location>
</feature>
<keyword evidence="5" id="KW-0653">Protein transport</keyword>
<feature type="transmembrane region" description="Helical" evidence="10">
    <location>
        <begin position="409"/>
        <end position="426"/>
    </location>
</feature>
<feature type="transmembrane region" description="Helical" evidence="10">
    <location>
        <begin position="257"/>
        <end position="276"/>
    </location>
</feature>
<name>A0A2Z4U983_9FIRM</name>
<dbReference type="Pfam" id="PF02096">
    <property type="entry name" value="60KD_IMP"/>
    <property type="match status" value="1"/>
</dbReference>
<gene>
    <name evidence="13" type="ORF">DQQ01_04925</name>
</gene>
<feature type="transmembrane region" description="Helical" evidence="10">
    <location>
        <begin position="102"/>
        <end position="124"/>
    </location>
</feature>
<dbReference type="PANTHER" id="PTHR12428:SF65">
    <property type="entry name" value="CYTOCHROME C OXIDASE ASSEMBLY PROTEIN COX18, MITOCHONDRIAL"/>
    <property type="match status" value="1"/>
</dbReference>
<keyword evidence="3" id="KW-1003">Cell membrane</keyword>
<evidence type="ECO:0000256" key="4">
    <source>
        <dbReference type="ARBA" id="ARBA00022692"/>
    </source>
</evidence>